<evidence type="ECO:0000256" key="1">
    <source>
        <dbReference type="SAM" id="MobiDB-lite"/>
    </source>
</evidence>
<feature type="region of interest" description="Disordered" evidence="1">
    <location>
        <begin position="269"/>
        <end position="308"/>
    </location>
</feature>
<name>A0A818XCV8_9BILA</name>
<proteinExistence type="predicted"/>
<sequence length="419" mass="47876">MLTRNNLAHLKKCDIHIIRGNDKVLNNCVRRQLQIIEQKESNGKKKITTTTSRSHQQRPLVLLFYFKNGTVGFIKKTKKKSSSPQLPPMFQCVSPEYPFNIICSTEERSQINEQQATGTIDNSSKDLQNIENLGSCTNALNDKQQCDHMQAPLMSIENSRQISLVAQSAVQQKDQSITKTEINLIQCDVDNKVFEPELECQLDTEPELEPQLDVGLEAQLDVEVEPRLDVEFEAQLDVEVVPRLNVEVVPRLNVEIEPRLNDEREVRLDCEHESSSDGELERQFDCEHESSSDGELERQFDGESESESTLIARMHEQLTLALSIIDARLKVATDKLEEARVLFNNAKMEVNVIYEERKEIKKQWNEKIKNLPQRNNKNSRRVSNKGGTKRLADRNSQSSSVRQKKKTLMGDGCGDSDDR</sequence>
<accession>A0A818XCV8</accession>
<dbReference type="Proteomes" id="UP000663836">
    <property type="component" value="Unassembled WGS sequence"/>
</dbReference>
<protein>
    <submittedName>
        <fullName evidence="2">Uncharacterized protein</fullName>
    </submittedName>
</protein>
<gene>
    <name evidence="2" type="ORF">JBS370_LOCUS11792</name>
</gene>
<evidence type="ECO:0000313" key="3">
    <source>
        <dbReference type="Proteomes" id="UP000663836"/>
    </source>
</evidence>
<comment type="caution">
    <text evidence="2">The sequence shown here is derived from an EMBL/GenBank/DDBJ whole genome shotgun (WGS) entry which is preliminary data.</text>
</comment>
<dbReference type="EMBL" id="CAJOBD010000928">
    <property type="protein sequence ID" value="CAF3737477.1"/>
    <property type="molecule type" value="Genomic_DNA"/>
</dbReference>
<organism evidence="2 3">
    <name type="scientific">Rotaria sordida</name>
    <dbReference type="NCBI Taxonomy" id="392033"/>
    <lineage>
        <taxon>Eukaryota</taxon>
        <taxon>Metazoa</taxon>
        <taxon>Spiralia</taxon>
        <taxon>Gnathifera</taxon>
        <taxon>Rotifera</taxon>
        <taxon>Eurotatoria</taxon>
        <taxon>Bdelloidea</taxon>
        <taxon>Philodinida</taxon>
        <taxon>Philodinidae</taxon>
        <taxon>Rotaria</taxon>
    </lineage>
</organism>
<dbReference type="AlphaFoldDB" id="A0A818XCV8"/>
<reference evidence="2" key="1">
    <citation type="submission" date="2021-02" db="EMBL/GenBank/DDBJ databases">
        <authorList>
            <person name="Nowell W R."/>
        </authorList>
    </citation>
    <scope>NUCLEOTIDE SEQUENCE</scope>
</reference>
<evidence type="ECO:0000313" key="2">
    <source>
        <dbReference type="EMBL" id="CAF3737477.1"/>
    </source>
</evidence>
<feature type="region of interest" description="Disordered" evidence="1">
    <location>
        <begin position="371"/>
        <end position="419"/>
    </location>
</feature>
<feature type="compositionally biased region" description="Basic and acidic residues" evidence="1">
    <location>
        <begin position="269"/>
        <end position="301"/>
    </location>
</feature>